<dbReference type="InterPro" id="IPR002810">
    <property type="entry name" value="NfeD-like_C"/>
</dbReference>
<evidence type="ECO:0000256" key="2">
    <source>
        <dbReference type="ARBA" id="ARBA00022692"/>
    </source>
</evidence>
<name>A0A0C2I5U3_9PSED</name>
<dbReference type="STRING" id="226910.UCMB321_5617"/>
<dbReference type="PANTHER" id="PTHR33507:SF4">
    <property type="entry name" value="NODULATION COMPETITIVENESS PROTEIN NFED"/>
    <property type="match status" value="1"/>
</dbReference>
<gene>
    <name evidence="9" type="ORF">UCMB321_5617</name>
    <name evidence="8" type="ORF">UCMB321_5706</name>
</gene>
<keyword evidence="9" id="KW-0645">Protease</keyword>
<feature type="transmembrane region" description="Helical" evidence="5">
    <location>
        <begin position="95"/>
        <end position="116"/>
    </location>
</feature>
<dbReference type="GO" id="GO:0016020">
    <property type="term" value="C:membrane"/>
    <property type="evidence" value="ECO:0007669"/>
    <property type="project" value="UniProtKB-SubCell"/>
</dbReference>
<dbReference type="InterPro" id="IPR012340">
    <property type="entry name" value="NA-bd_OB-fold"/>
</dbReference>
<accession>A0A0C2I5U3</accession>
<dbReference type="PATRIC" id="fig|226910.6.peg.5604"/>
<proteinExistence type="predicted"/>
<evidence type="ECO:0000256" key="4">
    <source>
        <dbReference type="ARBA" id="ARBA00023136"/>
    </source>
</evidence>
<dbReference type="GO" id="GO:0008233">
    <property type="term" value="F:peptidase activity"/>
    <property type="evidence" value="ECO:0007669"/>
    <property type="project" value="UniProtKB-KW"/>
</dbReference>
<dbReference type="GO" id="GO:0006508">
    <property type="term" value="P:proteolysis"/>
    <property type="evidence" value="ECO:0007669"/>
    <property type="project" value="UniProtKB-KW"/>
</dbReference>
<evidence type="ECO:0000256" key="1">
    <source>
        <dbReference type="ARBA" id="ARBA00004141"/>
    </source>
</evidence>
<sequence>MSHRYYWWAWLLFGWLIVWPVGPQLAEGADSVVTLLVLPIDDSGAGLILLGIALIVAEALMPSFGAIGFGGLVAVVMGMLILLDPQVFGDNTSRPLKLTLLLIAVLLLVGLIGAVYKARQRQVVSGDAGLEGSRTLVTALKTDNACAGWVRLQGENWQIQSPTPLHPGQQVQVIARKGLLLEVKAVDDPPG</sequence>
<evidence type="ECO:0000259" key="7">
    <source>
        <dbReference type="Pfam" id="PF24961"/>
    </source>
</evidence>
<dbReference type="Proteomes" id="UP000031535">
    <property type="component" value="Unassembled WGS sequence"/>
</dbReference>
<evidence type="ECO:0000313" key="9">
    <source>
        <dbReference type="EMBL" id="KIH80586.1"/>
    </source>
</evidence>
<dbReference type="Gene3D" id="2.40.50.140">
    <property type="entry name" value="Nucleic acid-binding proteins"/>
    <property type="match status" value="1"/>
</dbReference>
<dbReference type="AlphaFoldDB" id="A0A0C2I5U3"/>
<dbReference type="Pfam" id="PF24961">
    <property type="entry name" value="NfeD_membrane"/>
    <property type="match status" value="1"/>
</dbReference>
<comment type="caution">
    <text evidence="8">The sequence shown here is derived from an EMBL/GenBank/DDBJ whole genome shotgun (WGS) entry which is preliminary data.</text>
</comment>
<keyword evidence="4 5" id="KW-0472">Membrane</keyword>
<evidence type="ECO:0000259" key="6">
    <source>
        <dbReference type="Pfam" id="PF01957"/>
    </source>
</evidence>
<comment type="subcellular location">
    <subcellularLocation>
        <location evidence="1">Membrane</location>
        <topology evidence="1">Multi-pass membrane protein</topology>
    </subcellularLocation>
</comment>
<dbReference type="SUPFAM" id="SSF141322">
    <property type="entry name" value="NfeD domain-like"/>
    <property type="match status" value="1"/>
</dbReference>
<feature type="transmembrane region" description="Helical" evidence="5">
    <location>
        <begin position="64"/>
        <end position="83"/>
    </location>
</feature>
<keyword evidence="2 5" id="KW-0812">Transmembrane</keyword>
<dbReference type="RefSeq" id="WP_052451376.1">
    <property type="nucleotide sequence ID" value="NZ_JXDG01000082.1"/>
</dbReference>
<keyword evidence="10" id="KW-1185">Reference proteome</keyword>
<feature type="domain" description="NfeD integral membrane" evidence="7">
    <location>
        <begin position="35"/>
        <end position="115"/>
    </location>
</feature>
<keyword evidence="3 5" id="KW-1133">Transmembrane helix</keyword>
<dbReference type="PANTHER" id="PTHR33507">
    <property type="entry name" value="INNER MEMBRANE PROTEIN YBBJ"/>
    <property type="match status" value="1"/>
</dbReference>
<evidence type="ECO:0000256" key="5">
    <source>
        <dbReference type="SAM" id="Phobius"/>
    </source>
</evidence>
<organism evidence="8 10">
    <name type="scientific">Pseudomonas batumici</name>
    <dbReference type="NCBI Taxonomy" id="226910"/>
    <lineage>
        <taxon>Bacteria</taxon>
        <taxon>Pseudomonadati</taxon>
        <taxon>Pseudomonadota</taxon>
        <taxon>Gammaproteobacteria</taxon>
        <taxon>Pseudomonadales</taxon>
        <taxon>Pseudomonadaceae</taxon>
        <taxon>Pseudomonas</taxon>
    </lineage>
</organism>
<dbReference type="InterPro" id="IPR056739">
    <property type="entry name" value="NfeD_membrane"/>
</dbReference>
<feature type="domain" description="NfeD-like C-terminal" evidence="6">
    <location>
        <begin position="130"/>
        <end position="184"/>
    </location>
</feature>
<reference evidence="8 10" key="1">
    <citation type="submission" date="2015-01" db="EMBL/GenBank/DDBJ databases">
        <title>Complete genome of Pseudomonas batumici UCM B-321 producer of the batumin antibiotic with strong antistaphilococcal and potential anticancer activity.</title>
        <authorList>
            <person name="Klochko V.V."/>
            <person name="Zelena L.B."/>
            <person name="Elena K.A."/>
            <person name="Reva O.N."/>
        </authorList>
    </citation>
    <scope>NUCLEOTIDE SEQUENCE [LARGE SCALE GENOMIC DNA]</scope>
    <source>
        <strain evidence="8 10">UCM B-321</strain>
    </source>
</reference>
<protein>
    <submittedName>
        <fullName evidence="9">Putative membrane-bound ClpP-class protease</fullName>
    </submittedName>
</protein>
<evidence type="ECO:0000313" key="10">
    <source>
        <dbReference type="Proteomes" id="UP000031535"/>
    </source>
</evidence>
<evidence type="ECO:0000313" key="8">
    <source>
        <dbReference type="EMBL" id="KIH80497.1"/>
    </source>
</evidence>
<dbReference type="EMBL" id="JXDG01000082">
    <property type="protein sequence ID" value="KIH80586.1"/>
    <property type="molecule type" value="Genomic_DNA"/>
</dbReference>
<keyword evidence="9" id="KW-0378">Hydrolase</keyword>
<evidence type="ECO:0000256" key="3">
    <source>
        <dbReference type="ARBA" id="ARBA00022989"/>
    </source>
</evidence>
<dbReference type="Pfam" id="PF01957">
    <property type="entry name" value="NfeD"/>
    <property type="match status" value="1"/>
</dbReference>
<feature type="transmembrane region" description="Helical" evidence="5">
    <location>
        <begin position="38"/>
        <end position="57"/>
    </location>
</feature>
<dbReference type="InterPro" id="IPR052165">
    <property type="entry name" value="Membrane_assoc_protease"/>
</dbReference>
<dbReference type="EMBL" id="JXDG01000112">
    <property type="protein sequence ID" value="KIH80497.1"/>
    <property type="molecule type" value="Genomic_DNA"/>
</dbReference>